<evidence type="ECO:0000256" key="3">
    <source>
        <dbReference type="ARBA" id="ARBA00022676"/>
    </source>
</evidence>
<dbReference type="GO" id="GO:0016757">
    <property type="term" value="F:glycosyltransferase activity"/>
    <property type="evidence" value="ECO:0007669"/>
    <property type="project" value="UniProtKB-KW"/>
</dbReference>
<reference evidence="8 9" key="1">
    <citation type="submission" date="2019-12" db="EMBL/GenBank/DDBJ databases">
        <authorList>
            <person name="Alioto T."/>
            <person name="Alioto T."/>
            <person name="Gomez Garrido J."/>
        </authorList>
    </citation>
    <scope>NUCLEOTIDE SEQUENCE [LARGE SCALE GENOMIC DNA]</scope>
</reference>
<dbReference type="GO" id="GO:0000139">
    <property type="term" value="C:Golgi membrane"/>
    <property type="evidence" value="ECO:0007669"/>
    <property type="project" value="UniProtKB-SubCell"/>
</dbReference>
<evidence type="ECO:0000256" key="5">
    <source>
        <dbReference type="ARBA" id="ARBA00023034"/>
    </source>
</evidence>
<protein>
    <submittedName>
        <fullName evidence="8">Probable arabinosyltransferase ARAD1</fullName>
    </submittedName>
</protein>
<comment type="similarity">
    <text evidence="2">Belongs to the glycosyltransferase 47 family.</text>
</comment>
<keyword evidence="9" id="KW-1185">Reference proteome</keyword>
<dbReference type="InterPro" id="IPR040911">
    <property type="entry name" value="Exostosin_GT47"/>
</dbReference>
<evidence type="ECO:0000256" key="4">
    <source>
        <dbReference type="ARBA" id="ARBA00022968"/>
    </source>
</evidence>
<dbReference type="Gramene" id="OE9A038646T1">
    <property type="protein sequence ID" value="OE9A038646C1"/>
    <property type="gene ID" value="OE9A038646"/>
</dbReference>
<dbReference type="PANTHER" id="PTHR11062">
    <property type="entry name" value="EXOSTOSIN HEPARAN SULFATE GLYCOSYLTRANSFERASE -RELATED"/>
    <property type="match status" value="1"/>
</dbReference>
<dbReference type="EMBL" id="CACTIH010000672">
    <property type="protein sequence ID" value="CAA2961933.1"/>
    <property type="molecule type" value="Genomic_DNA"/>
</dbReference>
<evidence type="ECO:0000313" key="9">
    <source>
        <dbReference type="Proteomes" id="UP000594638"/>
    </source>
</evidence>
<evidence type="ECO:0000256" key="2">
    <source>
        <dbReference type="ARBA" id="ARBA00010271"/>
    </source>
</evidence>
<dbReference type="PANTHER" id="PTHR11062:SF99">
    <property type="entry name" value="EXOSTOSIN FAMILY PROTEIN"/>
    <property type="match status" value="1"/>
</dbReference>
<comment type="caution">
    <text evidence="8">The sequence shown here is derived from an EMBL/GenBank/DDBJ whole genome shotgun (WGS) entry which is preliminary data.</text>
</comment>
<evidence type="ECO:0000259" key="7">
    <source>
        <dbReference type="Pfam" id="PF03016"/>
    </source>
</evidence>
<comment type="subcellular location">
    <subcellularLocation>
        <location evidence="1">Golgi apparatus membrane</location>
        <topology evidence="1">Single-pass type II membrane protein</topology>
    </subcellularLocation>
</comment>
<keyword evidence="4" id="KW-0735">Signal-anchor</keyword>
<keyword evidence="5" id="KW-0333">Golgi apparatus</keyword>
<feature type="compositionally biased region" description="Basic and acidic residues" evidence="6">
    <location>
        <begin position="181"/>
        <end position="190"/>
    </location>
</feature>
<accession>A0A8S0Q4R0</accession>
<keyword evidence="4" id="KW-0812">Transmembrane</keyword>
<feature type="non-terminal residue" evidence="8">
    <location>
        <position position="1"/>
    </location>
</feature>
<proteinExistence type="inferred from homology"/>
<evidence type="ECO:0000313" key="8">
    <source>
        <dbReference type="EMBL" id="CAA2961933.1"/>
    </source>
</evidence>
<feature type="region of interest" description="Disordered" evidence="6">
    <location>
        <begin position="171"/>
        <end position="190"/>
    </location>
</feature>
<dbReference type="OrthoDB" id="1924787at2759"/>
<dbReference type="Pfam" id="PF03016">
    <property type="entry name" value="Exostosin_GT47"/>
    <property type="match status" value="1"/>
</dbReference>
<keyword evidence="3" id="KW-0808">Transferase</keyword>
<feature type="domain" description="Exostosin GT47" evidence="7">
    <location>
        <begin position="211"/>
        <end position="285"/>
    </location>
</feature>
<organism evidence="8 9">
    <name type="scientific">Olea europaea subsp. europaea</name>
    <dbReference type="NCBI Taxonomy" id="158383"/>
    <lineage>
        <taxon>Eukaryota</taxon>
        <taxon>Viridiplantae</taxon>
        <taxon>Streptophyta</taxon>
        <taxon>Embryophyta</taxon>
        <taxon>Tracheophyta</taxon>
        <taxon>Spermatophyta</taxon>
        <taxon>Magnoliopsida</taxon>
        <taxon>eudicotyledons</taxon>
        <taxon>Gunneridae</taxon>
        <taxon>Pentapetalae</taxon>
        <taxon>asterids</taxon>
        <taxon>lamiids</taxon>
        <taxon>Lamiales</taxon>
        <taxon>Oleaceae</taxon>
        <taxon>Oleeae</taxon>
        <taxon>Olea</taxon>
    </lineage>
</organism>
<evidence type="ECO:0000256" key="6">
    <source>
        <dbReference type="SAM" id="MobiDB-lite"/>
    </source>
</evidence>
<dbReference type="InterPro" id="IPR004263">
    <property type="entry name" value="Exostosin"/>
</dbReference>
<sequence>VVDDIDAFNNHPWGRKCFLDTLRMFKRGFSMLKGDKLEHKYDVYRLLLTLQIVIDCPRRSRAHSRLVLNTEFISAVDIEYQSLQAIGNEYTLPAYMMEWLVGMCPCVGGKSWEGCTHLYMPMYVNHHYIIVKIVLVDSTMYMYDPNHSSLTQSQLKGKSGVSVYDRSHDGKTSEHLCAGETGHRKGHDDGEAANIGGKIRQELSYMLKDEKDGIKQATKGMHSSKFCLNIAGDTPSSNRLFDAIASHCVPVMISDDVELSNEDVLDYSEFCIFIRTSDALKKNFLTNLIRSIGKEEWTRKWKRLKEVENFYEFRYPSKDNDAIQMIWQAVARKVPAMKRKLHKARRFCHTIVSGQGEVMSVDIPRNFW</sequence>
<evidence type="ECO:0000256" key="1">
    <source>
        <dbReference type="ARBA" id="ARBA00004323"/>
    </source>
</evidence>
<dbReference type="Proteomes" id="UP000594638">
    <property type="component" value="Unassembled WGS sequence"/>
</dbReference>
<keyword evidence="3" id="KW-0328">Glycosyltransferase</keyword>
<gene>
    <name evidence="8" type="ORF">OLEA9_A038646</name>
</gene>
<name>A0A8S0Q4R0_OLEEU</name>
<dbReference type="AlphaFoldDB" id="A0A8S0Q4R0"/>